<dbReference type="InterPro" id="IPR039653">
    <property type="entry name" value="Prenyltransferase"/>
</dbReference>
<evidence type="ECO:0000313" key="10">
    <source>
        <dbReference type="EMBL" id="KLO13209.1"/>
    </source>
</evidence>
<evidence type="ECO:0000256" key="5">
    <source>
        <dbReference type="ARBA" id="ARBA00022679"/>
    </source>
</evidence>
<name>A0A0H2RMU5_9AGAM</name>
<gene>
    <name evidence="10" type="ORF">SCHPADRAFT_915353</name>
</gene>
<dbReference type="Gene3D" id="1.20.120.1780">
    <property type="entry name" value="UbiA prenyltransferase"/>
    <property type="match status" value="1"/>
</dbReference>
<comment type="cofactor">
    <cofactor evidence="1 9">
        <name>Mg(2+)</name>
        <dbReference type="ChEBI" id="CHEBI:18420"/>
    </cofactor>
</comment>
<keyword evidence="5 9" id="KW-0808">Transferase</keyword>
<dbReference type="InParanoid" id="A0A0H2RMU5"/>
<evidence type="ECO:0000256" key="3">
    <source>
        <dbReference type="ARBA" id="ARBA00005179"/>
    </source>
</evidence>
<comment type="function">
    <text evidence="9">Catalyzes the prenylation of para-hydroxybenzoate (PHB) with an all-trans polyprenyl group. Mediates the second step in the final reaction sequence of coenzyme Q (CoQ) biosynthesis, which is the condensation of the polyisoprenoid side chain with PHB, generating the first membrane-bound Q intermediate.</text>
</comment>
<dbReference type="EMBL" id="KQ085963">
    <property type="protein sequence ID" value="KLO13209.1"/>
    <property type="molecule type" value="Genomic_DNA"/>
</dbReference>
<dbReference type="OrthoDB" id="18170at2759"/>
<feature type="transmembrane region" description="Helical" evidence="9">
    <location>
        <begin position="271"/>
        <end position="290"/>
    </location>
</feature>
<keyword evidence="11" id="KW-1185">Reference proteome</keyword>
<dbReference type="STRING" id="27342.A0A0H2RMU5"/>
<evidence type="ECO:0000256" key="7">
    <source>
        <dbReference type="ARBA" id="ARBA00022989"/>
    </source>
</evidence>
<keyword evidence="9" id="KW-0831">Ubiquinone biosynthesis</keyword>
<keyword evidence="9" id="KW-0414">Isoprene biosynthesis</keyword>
<dbReference type="InterPro" id="IPR044878">
    <property type="entry name" value="UbiA_sf"/>
</dbReference>
<feature type="transmembrane region" description="Helical" evidence="9">
    <location>
        <begin position="170"/>
        <end position="193"/>
    </location>
</feature>
<feature type="transmembrane region" description="Helical" evidence="9">
    <location>
        <begin position="115"/>
        <end position="133"/>
    </location>
</feature>
<dbReference type="GO" id="GO:0008299">
    <property type="term" value="P:isoprenoid biosynthetic process"/>
    <property type="evidence" value="ECO:0007669"/>
    <property type="project" value="UniProtKB-UniRule"/>
</dbReference>
<dbReference type="AlphaFoldDB" id="A0A0H2RMU5"/>
<evidence type="ECO:0000256" key="1">
    <source>
        <dbReference type="ARBA" id="ARBA00001946"/>
    </source>
</evidence>
<feature type="transmembrane region" description="Helical" evidence="9">
    <location>
        <begin position="145"/>
        <end position="164"/>
    </location>
</feature>
<dbReference type="InterPro" id="IPR006370">
    <property type="entry name" value="HB_polyprenyltransferase-like"/>
</dbReference>
<dbReference type="Proteomes" id="UP000053477">
    <property type="component" value="Unassembled WGS sequence"/>
</dbReference>
<dbReference type="InterPro" id="IPR000537">
    <property type="entry name" value="UbiA_prenyltransferase"/>
</dbReference>
<keyword evidence="8 9" id="KW-0472">Membrane</keyword>
<organism evidence="10 11">
    <name type="scientific">Schizopora paradoxa</name>
    <dbReference type="NCBI Taxonomy" id="27342"/>
    <lineage>
        <taxon>Eukaryota</taxon>
        <taxon>Fungi</taxon>
        <taxon>Dikarya</taxon>
        <taxon>Basidiomycota</taxon>
        <taxon>Agaricomycotina</taxon>
        <taxon>Agaricomycetes</taxon>
        <taxon>Hymenochaetales</taxon>
        <taxon>Schizoporaceae</taxon>
        <taxon>Schizopora</taxon>
    </lineage>
</organism>
<keyword evidence="9" id="KW-0999">Mitochondrion inner membrane</keyword>
<protein>
    <recommendedName>
        <fullName evidence="9">4-hydroxybenzoate polyprenyltransferase, mitochondrial</fullName>
        <shortName evidence="9">4-HB polyprenyltransferase</shortName>
        <ecNumber evidence="9">2.5.1.39</ecNumber>
    </recommendedName>
    <alternativeName>
        <fullName evidence="9">Para-hydroxybenzoate--polyprenyltransferase</fullName>
        <shortName evidence="9">PHB:PPT</shortName>
        <shortName evidence="9">PHB:polyprenyltransferase</shortName>
    </alternativeName>
</protein>
<dbReference type="FunFam" id="1.10.357.140:FF:000008">
    <property type="entry name" value="4-hydroxybenzoate octaprenyltransferase"/>
    <property type="match status" value="1"/>
</dbReference>
<comment type="catalytic activity">
    <reaction evidence="9">
        <text>an all-trans-polyprenyl diphosphate + 4-hydroxybenzoate = a 4-hydroxy-3-(all-trans-polyprenyl)benzoate + diphosphate</text>
        <dbReference type="Rhea" id="RHEA:44504"/>
        <dbReference type="Rhea" id="RHEA-COMP:9514"/>
        <dbReference type="Rhea" id="RHEA-COMP:9564"/>
        <dbReference type="ChEBI" id="CHEBI:17879"/>
        <dbReference type="ChEBI" id="CHEBI:33019"/>
        <dbReference type="ChEBI" id="CHEBI:58914"/>
        <dbReference type="ChEBI" id="CHEBI:78396"/>
        <dbReference type="EC" id="2.5.1.39"/>
    </reaction>
</comment>
<evidence type="ECO:0000256" key="9">
    <source>
        <dbReference type="HAMAP-Rule" id="MF_03189"/>
    </source>
</evidence>
<keyword evidence="9" id="KW-0496">Mitochondrion</keyword>
<comment type="pathway">
    <text evidence="9">Cofactor biosynthesis; ubiquinone biosynthesis.</text>
</comment>
<dbReference type="CDD" id="cd13959">
    <property type="entry name" value="PT_UbiA_COQ2"/>
    <property type="match status" value="1"/>
</dbReference>
<reference evidence="10 11" key="1">
    <citation type="submission" date="2015-04" db="EMBL/GenBank/DDBJ databases">
        <title>Complete genome sequence of Schizopora paradoxa KUC8140, a cosmopolitan wood degrader in East Asia.</title>
        <authorList>
            <consortium name="DOE Joint Genome Institute"/>
            <person name="Min B."/>
            <person name="Park H."/>
            <person name="Jang Y."/>
            <person name="Kim J.-J."/>
            <person name="Kim K.H."/>
            <person name="Pangilinan J."/>
            <person name="Lipzen A."/>
            <person name="Riley R."/>
            <person name="Grigoriev I.V."/>
            <person name="Spatafora J.W."/>
            <person name="Choi I.-G."/>
        </authorList>
    </citation>
    <scope>NUCLEOTIDE SEQUENCE [LARGE SCALE GENOMIC DNA]</scope>
    <source>
        <strain evidence="10 11">KUC8140</strain>
    </source>
</reference>
<dbReference type="InterPro" id="IPR030470">
    <property type="entry name" value="UbiA_prenylTrfase_CS"/>
</dbReference>
<dbReference type="EC" id="2.5.1.39" evidence="9"/>
<dbReference type="PANTHER" id="PTHR11048:SF28">
    <property type="entry name" value="4-HYDROXYBENZOATE POLYPRENYLTRANSFERASE, MITOCHONDRIAL"/>
    <property type="match status" value="1"/>
</dbReference>
<evidence type="ECO:0000313" key="11">
    <source>
        <dbReference type="Proteomes" id="UP000053477"/>
    </source>
</evidence>
<feature type="transmembrane region" description="Helical" evidence="9">
    <location>
        <begin position="15"/>
        <end position="33"/>
    </location>
</feature>
<dbReference type="PROSITE" id="PS00943">
    <property type="entry name" value="UBIA"/>
    <property type="match status" value="1"/>
</dbReference>
<dbReference type="PANTHER" id="PTHR11048">
    <property type="entry name" value="PRENYLTRANSFERASES"/>
    <property type="match status" value="1"/>
</dbReference>
<evidence type="ECO:0000256" key="2">
    <source>
        <dbReference type="ARBA" id="ARBA00004141"/>
    </source>
</evidence>
<keyword evidence="6 9" id="KW-0812">Transmembrane</keyword>
<accession>A0A0H2RMU5</accession>
<dbReference type="GO" id="GO:0008412">
    <property type="term" value="F:4-hydroxybenzoate polyprenyltransferase activity"/>
    <property type="evidence" value="ECO:0007669"/>
    <property type="project" value="UniProtKB-EC"/>
</dbReference>
<comment type="subcellular location">
    <subcellularLocation>
        <location evidence="2">Membrane</location>
        <topology evidence="2">Multi-pass membrane protein</topology>
    </subcellularLocation>
    <subcellularLocation>
        <location evidence="9">Mitochondrion inner membrane</location>
        <topology evidence="9">Multi-pass membrane protein</topology>
        <orientation evidence="9">Matrix side</orientation>
    </subcellularLocation>
</comment>
<proteinExistence type="inferred from homology"/>
<dbReference type="Gene3D" id="1.10.357.140">
    <property type="entry name" value="UbiA prenyltransferase"/>
    <property type="match status" value="1"/>
</dbReference>
<sequence>MLGPYAELMRIHKPAGFFLFLWPPVWGLTMAAYSRDVPLSEYLELLLKSAFGAFIMRSSACTVNDIFDRELDASVERTRNRPLASGRISVFAASLFLILQYLAGVAFFSTFNDQAYYSFYVNMIQMLPMLAAYPLMKRITHWPQAWLGLAINVGFVSSWVAIYGPQFSPYLVTCMMVSLWCWTMVYDTIYGCQDRKDDVKIGVRSTAVLFGDKVVPATICFAVIFIATLAYAGVLNGNGIPYFALSVGASAIFLIYKFVTLDVESSPSCWSFFIQNAYLLGAIVYLGMAIDYFHRLNYI</sequence>
<dbReference type="GO" id="GO:0006744">
    <property type="term" value="P:ubiquinone biosynthetic process"/>
    <property type="evidence" value="ECO:0007669"/>
    <property type="project" value="UniProtKB-UniRule"/>
</dbReference>
<dbReference type="HAMAP" id="MF_01635">
    <property type="entry name" value="UbiA"/>
    <property type="match status" value="1"/>
</dbReference>
<evidence type="ECO:0000256" key="6">
    <source>
        <dbReference type="ARBA" id="ARBA00022692"/>
    </source>
</evidence>
<comment type="similarity">
    <text evidence="4 9">Belongs to the UbiA prenyltransferase family.</text>
</comment>
<dbReference type="UniPathway" id="UPA00232"/>
<evidence type="ECO:0000256" key="4">
    <source>
        <dbReference type="ARBA" id="ARBA00005985"/>
    </source>
</evidence>
<evidence type="ECO:0000256" key="8">
    <source>
        <dbReference type="ARBA" id="ARBA00023136"/>
    </source>
</evidence>
<dbReference type="FunFam" id="1.20.120.1780:FF:000001">
    <property type="entry name" value="4-hydroxybenzoate octaprenyltransferase"/>
    <property type="match status" value="1"/>
</dbReference>
<keyword evidence="7 9" id="KW-1133">Transmembrane helix</keyword>
<dbReference type="GO" id="GO:0005743">
    <property type="term" value="C:mitochondrial inner membrane"/>
    <property type="evidence" value="ECO:0007669"/>
    <property type="project" value="UniProtKB-SubCell"/>
</dbReference>
<dbReference type="Pfam" id="PF01040">
    <property type="entry name" value="UbiA"/>
    <property type="match status" value="1"/>
</dbReference>
<feature type="transmembrane region" description="Helical" evidence="9">
    <location>
        <begin position="88"/>
        <end position="109"/>
    </location>
</feature>
<feature type="transmembrane region" description="Helical" evidence="9">
    <location>
        <begin position="214"/>
        <end position="234"/>
    </location>
</feature>
<feature type="transmembrane region" description="Helical" evidence="9">
    <location>
        <begin position="240"/>
        <end position="259"/>
    </location>
</feature>
<comment type="pathway">
    <text evidence="3">Secondary metabolite biosynthesis.</text>
</comment>